<dbReference type="EMBL" id="JAROCG010000001">
    <property type="protein sequence ID" value="MDN4611799.1"/>
    <property type="molecule type" value="Genomic_DNA"/>
</dbReference>
<evidence type="ECO:0000313" key="3">
    <source>
        <dbReference type="Proteomes" id="UP001174209"/>
    </source>
</evidence>
<protein>
    <recommendedName>
        <fullName evidence="4">DUF2975 domain-containing protein</fullName>
    </recommendedName>
</protein>
<dbReference type="RefSeq" id="WP_301228018.1">
    <property type="nucleotide sequence ID" value="NZ_JAROCG010000001.1"/>
</dbReference>
<keyword evidence="1" id="KW-0472">Membrane</keyword>
<sequence>MTKQEALPARFFIGLLALATAVVQLVVVPRAGAAYAGRYPDVAYLEPLYVTALMVALIGLEIALLSVWKLVSAALTHRASSSRSRRWTNIMAASLIFMPAIFASICVHAGSVAGVGGPAMLFGLLVSLALVPLAFVLKRWVREWFRNENAFALSTS</sequence>
<gene>
    <name evidence="2" type="ORF">P5G52_13095</name>
</gene>
<evidence type="ECO:0008006" key="4">
    <source>
        <dbReference type="Google" id="ProtNLM"/>
    </source>
</evidence>
<feature type="transmembrane region" description="Helical" evidence="1">
    <location>
        <begin position="92"/>
        <end position="113"/>
    </location>
</feature>
<keyword evidence="1" id="KW-0812">Transmembrane</keyword>
<keyword evidence="1" id="KW-1133">Transmembrane helix</keyword>
<organism evidence="2 3">
    <name type="scientific">Arthrobacter burdickii</name>
    <dbReference type="NCBI Taxonomy" id="3035920"/>
    <lineage>
        <taxon>Bacteria</taxon>
        <taxon>Bacillati</taxon>
        <taxon>Actinomycetota</taxon>
        <taxon>Actinomycetes</taxon>
        <taxon>Micrococcales</taxon>
        <taxon>Micrococcaceae</taxon>
        <taxon>Arthrobacter</taxon>
    </lineage>
</organism>
<evidence type="ECO:0000313" key="2">
    <source>
        <dbReference type="EMBL" id="MDN4611799.1"/>
    </source>
</evidence>
<keyword evidence="3" id="KW-1185">Reference proteome</keyword>
<feature type="transmembrane region" description="Helical" evidence="1">
    <location>
        <begin position="7"/>
        <end position="28"/>
    </location>
</feature>
<feature type="transmembrane region" description="Helical" evidence="1">
    <location>
        <begin position="119"/>
        <end position="137"/>
    </location>
</feature>
<accession>A0ABT8K2Y7</accession>
<reference evidence="2" key="1">
    <citation type="submission" date="2023-06" db="EMBL/GenBank/DDBJ databases">
        <title>MT1 and MT2 Draft Genomes of Novel Species.</title>
        <authorList>
            <person name="Venkateswaran K."/>
        </authorList>
    </citation>
    <scope>NUCLEOTIDE SEQUENCE</scope>
    <source>
        <strain evidence="2">IIF3SC-B10</strain>
    </source>
</reference>
<dbReference type="Proteomes" id="UP001174209">
    <property type="component" value="Unassembled WGS sequence"/>
</dbReference>
<comment type="caution">
    <text evidence="2">The sequence shown here is derived from an EMBL/GenBank/DDBJ whole genome shotgun (WGS) entry which is preliminary data.</text>
</comment>
<feature type="transmembrane region" description="Helical" evidence="1">
    <location>
        <begin position="48"/>
        <end position="71"/>
    </location>
</feature>
<name>A0ABT8K2Y7_9MICC</name>
<proteinExistence type="predicted"/>
<evidence type="ECO:0000256" key="1">
    <source>
        <dbReference type="SAM" id="Phobius"/>
    </source>
</evidence>